<dbReference type="GO" id="GO:0120147">
    <property type="term" value="F:formylglycine-generating oxidase activity"/>
    <property type="evidence" value="ECO:0007669"/>
    <property type="project" value="TreeGrafter"/>
</dbReference>
<keyword evidence="4" id="KW-1185">Reference proteome</keyword>
<dbReference type="InterPro" id="IPR016187">
    <property type="entry name" value="CTDL_fold"/>
</dbReference>
<dbReference type="AlphaFoldDB" id="E1QGZ3"/>
<dbReference type="InterPro" id="IPR005532">
    <property type="entry name" value="SUMF_dom"/>
</dbReference>
<sequence>MAKFRIALLLLLSLATAAPALSQQADPYNPQPAAGDLTLPMPGGVSVAFRPIFIGEGDSPFAQRKFNMGDPQGGFKENPTSVSVGGAFLAKNKSGGEDWLFYLAKYELTEGQYYAVMGLPQGADKALLHSRKPMAGLSWFQANEFVDRYNQWLFANAKDKLPAQGGQPGYVRLPSEAEWEFAARGGAAVSSDVFDRRHPYDKPLEQCEWFAGAKSSHNVVKDVGLLAPNPLGLHDMLGNVCEMTHGLYQVEYYQGRNGGFTARGGHFLTDEKSLRSAMRAEQPFYLAGGGQIKANAKPTMGLRLALGGVVFADRNAVRQMAEAWEGYRAGKGAALPAAVSVSPTSAQAGVKGRDAMEHLARLKKELAGQALSPGAAQQLGLLEASLGNIEFVLKQADEDSAYAWAKIAAERGFFLQRELAKLPTIQRLMTIAQDGGRTAMVEKYKERLNEFQANIDEAMSTYSESFRQLDKISPPAVDAGFTKYAKFLLERQAAAQLSSLKVVREQYAAFNKEKRANPELWRKQFEALGQGAQ</sequence>
<keyword evidence="1" id="KW-0732">Signal</keyword>
<dbReference type="PANTHER" id="PTHR23150">
    <property type="entry name" value="SULFATASE MODIFYING FACTOR 1, 2"/>
    <property type="match status" value="1"/>
</dbReference>
<dbReference type="STRING" id="644282.Deba_1468"/>
<dbReference type="Pfam" id="PF03781">
    <property type="entry name" value="FGE-sulfatase"/>
    <property type="match status" value="1"/>
</dbReference>
<dbReference type="SUPFAM" id="SSF56436">
    <property type="entry name" value="C-type lectin-like"/>
    <property type="match status" value="1"/>
</dbReference>
<dbReference type="EMBL" id="CP002085">
    <property type="protein sequence ID" value="ADK84836.1"/>
    <property type="molecule type" value="Genomic_DNA"/>
</dbReference>
<dbReference type="InterPro" id="IPR042095">
    <property type="entry name" value="SUMF_sf"/>
</dbReference>
<dbReference type="OrthoDB" id="9768004at2"/>
<dbReference type="eggNOG" id="COG1262">
    <property type="taxonomic scope" value="Bacteria"/>
</dbReference>
<feature type="signal peptide" evidence="1">
    <location>
        <begin position="1"/>
        <end position="22"/>
    </location>
</feature>
<dbReference type="KEGG" id="dbr:Deba_1468"/>
<gene>
    <name evidence="3" type="ordered locus">Deba_1468</name>
</gene>
<evidence type="ECO:0000313" key="4">
    <source>
        <dbReference type="Proteomes" id="UP000009047"/>
    </source>
</evidence>
<dbReference type="Gene3D" id="3.90.1580.10">
    <property type="entry name" value="paralog of FGE (formylglycine-generating enzyme)"/>
    <property type="match status" value="1"/>
</dbReference>
<evidence type="ECO:0000259" key="2">
    <source>
        <dbReference type="Pfam" id="PF03781"/>
    </source>
</evidence>
<accession>E1QGZ3</accession>
<protein>
    <recommendedName>
        <fullName evidence="2">Sulfatase-modifying factor enzyme-like domain-containing protein</fullName>
    </recommendedName>
</protein>
<dbReference type="HOGENOM" id="CLU_023180_0_0_7"/>
<dbReference type="Proteomes" id="UP000009047">
    <property type="component" value="Chromosome"/>
</dbReference>
<feature type="domain" description="Sulfatase-modifying factor enzyme-like" evidence="2">
    <location>
        <begin position="101"/>
        <end position="282"/>
    </location>
</feature>
<dbReference type="RefSeq" id="WP_013258289.1">
    <property type="nucleotide sequence ID" value="NC_014365.1"/>
</dbReference>
<evidence type="ECO:0000256" key="1">
    <source>
        <dbReference type="SAM" id="SignalP"/>
    </source>
</evidence>
<evidence type="ECO:0000313" key="3">
    <source>
        <dbReference type="EMBL" id="ADK84836.1"/>
    </source>
</evidence>
<dbReference type="PANTHER" id="PTHR23150:SF19">
    <property type="entry name" value="FORMYLGLYCINE-GENERATING ENZYME"/>
    <property type="match status" value="1"/>
</dbReference>
<reference evidence="3 4" key="1">
    <citation type="journal article" date="2010" name="Stand. Genomic Sci.">
        <title>Complete genome sequence of Desulfarculus baarsii type strain (2st14).</title>
        <authorList>
            <person name="Sun H."/>
            <person name="Spring S."/>
            <person name="Lapidus A."/>
            <person name="Davenport K."/>
            <person name="Del Rio T.G."/>
            <person name="Tice H."/>
            <person name="Nolan M."/>
            <person name="Copeland A."/>
            <person name="Cheng J.F."/>
            <person name="Lucas S."/>
            <person name="Tapia R."/>
            <person name="Goodwin L."/>
            <person name="Pitluck S."/>
            <person name="Ivanova N."/>
            <person name="Pagani I."/>
            <person name="Mavromatis K."/>
            <person name="Ovchinnikova G."/>
            <person name="Pati A."/>
            <person name="Chen A."/>
            <person name="Palaniappan K."/>
            <person name="Hauser L."/>
            <person name="Chang Y.J."/>
            <person name="Jeffries C.D."/>
            <person name="Detter J.C."/>
            <person name="Han C."/>
            <person name="Rohde M."/>
            <person name="Brambilla E."/>
            <person name="Goker M."/>
            <person name="Woyke T."/>
            <person name="Bristow J."/>
            <person name="Eisen J.A."/>
            <person name="Markowitz V."/>
            <person name="Hugenholtz P."/>
            <person name="Kyrpides N.C."/>
            <person name="Klenk H.P."/>
            <person name="Land M."/>
        </authorList>
    </citation>
    <scope>NUCLEOTIDE SEQUENCE [LARGE SCALE GENOMIC DNA]</scope>
    <source>
        <strain evidence="4">ATCC 33931 / DSM 2075 / LMG 7858 / VKM B-1802 / 2st14</strain>
    </source>
</reference>
<organism evidence="3 4">
    <name type="scientific">Desulfarculus baarsii (strain ATCC 33931 / DSM 2075 / LMG 7858 / VKM B-1802 / 2st14)</name>
    <dbReference type="NCBI Taxonomy" id="644282"/>
    <lineage>
        <taxon>Bacteria</taxon>
        <taxon>Pseudomonadati</taxon>
        <taxon>Thermodesulfobacteriota</taxon>
        <taxon>Desulfarculia</taxon>
        <taxon>Desulfarculales</taxon>
        <taxon>Desulfarculaceae</taxon>
        <taxon>Desulfarculus</taxon>
    </lineage>
</organism>
<proteinExistence type="predicted"/>
<name>E1QGZ3_DESB2</name>
<dbReference type="InterPro" id="IPR051043">
    <property type="entry name" value="Sulfatase_Mod_Factor_Kinase"/>
</dbReference>
<feature type="chain" id="PRO_5003150262" description="Sulfatase-modifying factor enzyme-like domain-containing protein" evidence="1">
    <location>
        <begin position="23"/>
        <end position="533"/>
    </location>
</feature>